<evidence type="ECO:0000313" key="4">
    <source>
        <dbReference type="Proteomes" id="UP000649799"/>
    </source>
</evidence>
<keyword evidence="1" id="KW-0472">Membrane</keyword>
<proteinExistence type="predicted"/>
<dbReference type="Proteomes" id="UP000649799">
    <property type="component" value="Unassembled WGS sequence"/>
</dbReference>
<keyword evidence="1" id="KW-0812">Transmembrane</keyword>
<dbReference type="RefSeq" id="WP_166145795.1">
    <property type="nucleotide sequence ID" value="NZ_JAANYN010000003.1"/>
</dbReference>
<organism evidence="3 4">
    <name type="scientific">Cyclobacterium plantarum</name>
    <dbReference type="NCBI Taxonomy" id="2716263"/>
    <lineage>
        <taxon>Bacteria</taxon>
        <taxon>Pseudomonadati</taxon>
        <taxon>Bacteroidota</taxon>
        <taxon>Cytophagia</taxon>
        <taxon>Cytophagales</taxon>
        <taxon>Cyclobacteriaceae</taxon>
        <taxon>Cyclobacterium</taxon>
    </lineage>
</organism>
<dbReference type="Pfam" id="PF11127">
    <property type="entry name" value="YgaP-like_TM"/>
    <property type="match status" value="1"/>
</dbReference>
<accession>A0ABX0H973</accession>
<reference evidence="3 4" key="1">
    <citation type="submission" date="2020-03" db="EMBL/GenBank/DDBJ databases">
        <title>Cyclobacterium plantarum sp. nov., a marine bacterium isolated from a coastal-marine wetland.</title>
        <authorList>
            <person name="Sanchez-Porro C."/>
            <person name="Ventosa A."/>
            <person name="Amoozegar M."/>
        </authorList>
    </citation>
    <scope>NUCLEOTIDE SEQUENCE [LARGE SCALE GENOMIC DNA]</scope>
    <source>
        <strain evidence="3 4">GBPx2</strain>
    </source>
</reference>
<feature type="domain" description="Inner membrane protein YgaP-like transmembrane" evidence="2">
    <location>
        <begin position="1"/>
        <end position="66"/>
    </location>
</feature>
<dbReference type="EMBL" id="JAANYN010000003">
    <property type="protein sequence ID" value="NHE56928.1"/>
    <property type="molecule type" value="Genomic_DNA"/>
</dbReference>
<protein>
    <submittedName>
        <fullName evidence="3">DUF2892 domain-containing protein</fullName>
    </submittedName>
</protein>
<keyword evidence="4" id="KW-1185">Reference proteome</keyword>
<evidence type="ECO:0000256" key="1">
    <source>
        <dbReference type="SAM" id="Phobius"/>
    </source>
</evidence>
<feature type="transmembrane region" description="Helical" evidence="1">
    <location>
        <begin position="12"/>
        <end position="29"/>
    </location>
</feature>
<name>A0ABX0H973_9BACT</name>
<comment type="caution">
    <text evidence="3">The sequence shown here is derived from an EMBL/GenBank/DDBJ whole genome shotgun (WGS) entry which is preliminary data.</text>
</comment>
<evidence type="ECO:0000313" key="3">
    <source>
        <dbReference type="EMBL" id="NHE56928.1"/>
    </source>
</evidence>
<feature type="transmembrane region" description="Helical" evidence="1">
    <location>
        <begin position="35"/>
        <end position="59"/>
    </location>
</feature>
<keyword evidence="1" id="KW-1133">Transmembrane helix</keyword>
<dbReference type="InterPro" id="IPR021309">
    <property type="entry name" value="YgaP-like_TM"/>
</dbReference>
<evidence type="ECO:0000259" key="2">
    <source>
        <dbReference type="Pfam" id="PF11127"/>
    </source>
</evidence>
<sequence>MKKNMGTTDRIVRTIIALVAIYLYYTGAVTATLGIVLIVVAAIFLLTSLVSFCPLYTLFGLKTCTTREE</sequence>
<gene>
    <name evidence="3" type="ORF">G9Q97_08900</name>
</gene>